<comment type="caution">
    <text evidence="3">The sequence shown here is derived from an EMBL/GenBank/DDBJ whole genome shotgun (WGS) entry which is preliminary data.</text>
</comment>
<feature type="signal peptide" evidence="2">
    <location>
        <begin position="1"/>
        <end position="23"/>
    </location>
</feature>
<reference evidence="3" key="1">
    <citation type="submission" date="2016-01" db="EMBL/GenBank/DDBJ databases">
        <authorList>
            <person name="Peeters C."/>
        </authorList>
    </citation>
    <scope>NUCLEOTIDE SEQUENCE [LARGE SCALE GENOMIC DNA]</scope>
    <source>
        <strain evidence="3">LMG 29318</strain>
    </source>
</reference>
<dbReference type="RefSeq" id="WP_143746482.1">
    <property type="nucleotide sequence ID" value="NZ_FCOF02000026.1"/>
</dbReference>
<dbReference type="Proteomes" id="UP000054870">
    <property type="component" value="Unassembled WGS sequence"/>
</dbReference>
<evidence type="ECO:0000256" key="1">
    <source>
        <dbReference type="SAM" id="MobiDB-lite"/>
    </source>
</evidence>
<protein>
    <recommendedName>
        <fullName evidence="5">Lipoprotein</fullName>
    </recommendedName>
</protein>
<evidence type="ECO:0000313" key="4">
    <source>
        <dbReference type="Proteomes" id="UP000054870"/>
    </source>
</evidence>
<proteinExistence type="predicted"/>
<evidence type="ECO:0000256" key="2">
    <source>
        <dbReference type="SAM" id="SignalP"/>
    </source>
</evidence>
<dbReference type="OrthoDB" id="9009482at2"/>
<gene>
    <name evidence="3" type="ORF">AWB75_04760</name>
</gene>
<evidence type="ECO:0008006" key="5">
    <source>
        <dbReference type="Google" id="ProtNLM"/>
    </source>
</evidence>
<dbReference type="EMBL" id="FCOF02000026">
    <property type="protein sequence ID" value="SAK79080.1"/>
    <property type="molecule type" value="Genomic_DNA"/>
</dbReference>
<feature type="region of interest" description="Disordered" evidence="1">
    <location>
        <begin position="35"/>
        <end position="85"/>
    </location>
</feature>
<feature type="compositionally biased region" description="Polar residues" evidence="1">
    <location>
        <begin position="35"/>
        <end position="59"/>
    </location>
</feature>
<keyword evidence="4" id="KW-1185">Reference proteome</keyword>
<sequence length="99" mass="10134">MKSRIALAALAASLLVAAGVASAQQTYYRTAQVPGQATADTWTDPSAPQQSAMQGQPGDTSYGGAPMTRGETGMTMGSMDGTSSKPCVRGPQCNIFFGN</sequence>
<keyword evidence="2" id="KW-0732">Signal</keyword>
<feature type="chain" id="PRO_5007622777" description="Lipoprotein" evidence="2">
    <location>
        <begin position="24"/>
        <end position="99"/>
    </location>
</feature>
<name>A0A158C9V7_9BURK</name>
<organism evidence="3 4">
    <name type="scientific">Caballeronia catudaia</name>
    <dbReference type="NCBI Taxonomy" id="1777136"/>
    <lineage>
        <taxon>Bacteria</taxon>
        <taxon>Pseudomonadati</taxon>
        <taxon>Pseudomonadota</taxon>
        <taxon>Betaproteobacteria</taxon>
        <taxon>Burkholderiales</taxon>
        <taxon>Burkholderiaceae</taxon>
        <taxon>Caballeronia</taxon>
    </lineage>
</organism>
<accession>A0A158C9V7</accession>
<dbReference type="AlphaFoldDB" id="A0A158C9V7"/>
<evidence type="ECO:0000313" key="3">
    <source>
        <dbReference type="EMBL" id="SAK79080.1"/>
    </source>
</evidence>